<keyword evidence="3" id="KW-1185">Reference proteome</keyword>
<dbReference type="AlphaFoldDB" id="A0A4Y2X078"/>
<feature type="compositionally biased region" description="Basic and acidic residues" evidence="1">
    <location>
        <begin position="12"/>
        <end position="21"/>
    </location>
</feature>
<gene>
    <name evidence="2" type="ORF">AVEN_22523_1</name>
</gene>
<protein>
    <submittedName>
        <fullName evidence="2">Uncharacterized protein</fullName>
    </submittedName>
</protein>
<feature type="region of interest" description="Disordered" evidence="1">
    <location>
        <begin position="1"/>
        <end position="85"/>
    </location>
</feature>
<feature type="non-terminal residue" evidence="2">
    <location>
        <position position="1"/>
    </location>
</feature>
<evidence type="ECO:0000256" key="1">
    <source>
        <dbReference type="SAM" id="MobiDB-lite"/>
    </source>
</evidence>
<comment type="caution">
    <text evidence="2">The sequence shown here is derived from an EMBL/GenBank/DDBJ whole genome shotgun (WGS) entry which is preliminary data.</text>
</comment>
<reference evidence="2 3" key="1">
    <citation type="journal article" date="2019" name="Sci. Rep.">
        <title>Orb-weaving spider Araneus ventricosus genome elucidates the spidroin gene catalogue.</title>
        <authorList>
            <person name="Kono N."/>
            <person name="Nakamura H."/>
            <person name="Ohtoshi R."/>
            <person name="Moran D.A.P."/>
            <person name="Shinohara A."/>
            <person name="Yoshida Y."/>
            <person name="Fujiwara M."/>
            <person name="Mori M."/>
            <person name="Tomita M."/>
            <person name="Arakawa K."/>
        </authorList>
    </citation>
    <scope>NUCLEOTIDE SEQUENCE [LARGE SCALE GENOMIC DNA]</scope>
</reference>
<accession>A0A4Y2X078</accession>
<name>A0A4Y2X078_ARAVE</name>
<dbReference type="Proteomes" id="UP000499080">
    <property type="component" value="Unassembled WGS sequence"/>
</dbReference>
<evidence type="ECO:0000313" key="3">
    <source>
        <dbReference type="Proteomes" id="UP000499080"/>
    </source>
</evidence>
<feature type="compositionally biased region" description="Polar residues" evidence="1">
    <location>
        <begin position="46"/>
        <end position="59"/>
    </location>
</feature>
<organism evidence="2 3">
    <name type="scientific">Araneus ventricosus</name>
    <name type="common">Orbweaver spider</name>
    <name type="synonym">Epeira ventricosa</name>
    <dbReference type="NCBI Taxonomy" id="182803"/>
    <lineage>
        <taxon>Eukaryota</taxon>
        <taxon>Metazoa</taxon>
        <taxon>Ecdysozoa</taxon>
        <taxon>Arthropoda</taxon>
        <taxon>Chelicerata</taxon>
        <taxon>Arachnida</taxon>
        <taxon>Araneae</taxon>
        <taxon>Araneomorphae</taxon>
        <taxon>Entelegynae</taxon>
        <taxon>Araneoidea</taxon>
        <taxon>Araneidae</taxon>
        <taxon>Araneus</taxon>
    </lineage>
</organism>
<proteinExistence type="predicted"/>
<dbReference type="EMBL" id="BGPR01068571">
    <property type="protein sequence ID" value="GBO42476.1"/>
    <property type="molecule type" value="Genomic_DNA"/>
</dbReference>
<sequence>TELPHPAVASAEFKKDLRDSSDTEVESSGPSPATALPKEVHIAIGGSNSTPTITITQGETRTRFLNRPASHPRTRGAPRVELLPL</sequence>
<evidence type="ECO:0000313" key="2">
    <source>
        <dbReference type="EMBL" id="GBO42476.1"/>
    </source>
</evidence>